<dbReference type="EMBL" id="PDND01000052">
    <property type="protein sequence ID" value="PGH33881.1"/>
    <property type="molecule type" value="Genomic_DNA"/>
</dbReference>
<dbReference type="STRING" id="73230.A0A2B7ZKK0"/>
<feature type="transmembrane region" description="Helical" evidence="1">
    <location>
        <begin position="53"/>
        <end position="72"/>
    </location>
</feature>
<evidence type="ECO:0000256" key="1">
    <source>
        <dbReference type="SAM" id="Phobius"/>
    </source>
</evidence>
<protein>
    <recommendedName>
        <fullName evidence="4">Major facilitator superfamily (MFS) profile domain-containing protein</fullName>
    </recommendedName>
</protein>
<organism evidence="2 3">
    <name type="scientific">[Emmonsia] crescens</name>
    <dbReference type="NCBI Taxonomy" id="73230"/>
    <lineage>
        <taxon>Eukaryota</taxon>
        <taxon>Fungi</taxon>
        <taxon>Dikarya</taxon>
        <taxon>Ascomycota</taxon>
        <taxon>Pezizomycotina</taxon>
        <taxon>Eurotiomycetes</taxon>
        <taxon>Eurotiomycetidae</taxon>
        <taxon>Onygenales</taxon>
        <taxon>Ajellomycetaceae</taxon>
        <taxon>Emergomyces</taxon>
    </lineage>
</organism>
<gene>
    <name evidence="2" type="ORF">GX50_03281</name>
</gene>
<dbReference type="AlphaFoldDB" id="A0A2B7ZKK0"/>
<accession>A0A2B7ZKK0</accession>
<keyword evidence="1" id="KW-0472">Membrane</keyword>
<keyword evidence="1" id="KW-1133">Transmembrane helix</keyword>
<evidence type="ECO:0000313" key="3">
    <source>
        <dbReference type="Proteomes" id="UP000226031"/>
    </source>
</evidence>
<sequence>MHTIFWKATYTCELTLGFDRIHANALCAIGAFMSLAVVFLFTWLSDWTDKRGLSIMVAIFCYLIALIVTKAVHPHVGKWSQFGLWTVINGFTVGYHPIHNTWVQVNCKEPGERSISIA</sequence>
<dbReference type="SUPFAM" id="SSF103473">
    <property type="entry name" value="MFS general substrate transporter"/>
    <property type="match status" value="1"/>
</dbReference>
<reference evidence="2 3" key="1">
    <citation type="submission" date="2017-10" db="EMBL/GenBank/DDBJ databases">
        <title>Comparative genomics in systemic dimorphic fungi from Ajellomycetaceae.</title>
        <authorList>
            <person name="Munoz J.F."/>
            <person name="Mcewen J.G."/>
            <person name="Clay O.K."/>
            <person name="Cuomo C.A."/>
        </authorList>
    </citation>
    <scope>NUCLEOTIDE SEQUENCE [LARGE SCALE GENOMIC DNA]</scope>
    <source>
        <strain evidence="2 3">UAMH4076</strain>
    </source>
</reference>
<name>A0A2B7ZKK0_9EURO</name>
<evidence type="ECO:0008006" key="4">
    <source>
        <dbReference type="Google" id="ProtNLM"/>
    </source>
</evidence>
<proteinExistence type="predicted"/>
<evidence type="ECO:0000313" key="2">
    <source>
        <dbReference type="EMBL" id="PGH33881.1"/>
    </source>
</evidence>
<comment type="caution">
    <text evidence="2">The sequence shown here is derived from an EMBL/GenBank/DDBJ whole genome shotgun (WGS) entry which is preliminary data.</text>
</comment>
<keyword evidence="3" id="KW-1185">Reference proteome</keyword>
<dbReference type="Proteomes" id="UP000226031">
    <property type="component" value="Unassembled WGS sequence"/>
</dbReference>
<dbReference type="InterPro" id="IPR036259">
    <property type="entry name" value="MFS_trans_sf"/>
</dbReference>
<feature type="transmembrane region" description="Helical" evidence="1">
    <location>
        <begin position="21"/>
        <end position="41"/>
    </location>
</feature>
<keyword evidence="1" id="KW-0812">Transmembrane</keyword>